<evidence type="ECO:0000313" key="2">
    <source>
        <dbReference type="EMBL" id="KRG79624.1"/>
    </source>
</evidence>
<keyword evidence="3" id="KW-1185">Reference proteome</keyword>
<comment type="caution">
    <text evidence="2">The sequence shown here is derived from an EMBL/GenBank/DDBJ whole genome shotgun (WGS) entry which is preliminary data.</text>
</comment>
<dbReference type="RefSeq" id="WP_057636274.1">
    <property type="nucleotide sequence ID" value="NZ_LDJM01000002.1"/>
</dbReference>
<sequence>MKTIHKTRFALLGGLLLAALPMLGHAQSIGGSYTIHGHGYTTDQAWQNLIDQANQLCTFGFPGVQSFSYSQSGPYWIVTGQVTCNRPGLAPTLPGDPGIIG</sequence>
<name>A0A0R0DPP3_9GAMM</name>
<dbReference type="AlphaFoldDB" id="A0A0R0DPP3"/>
<dbReference type="STRING" id="336566.ABB30_00460"/>
<evidence type="ECO:0000313" key="3">
    <source>
        <dbReference type="Proteomes" id="UP000050956"/>
    </source>
</evidence>
<evidence type="ECO:0000256" key="1">
    <source>
        <dbReference type="SAM" id="SignalP"/>
    </source>
</evidence>
<keyword evidence="1" id="KW-0732">Signal</keyword>
<organism evidence="2 3">
    <name type="scientific">Stenotrophomonas ginsengisoli</name>
    <dbReference type="NCBI Taxonomy" id="336566"/>
    <lineage>
        <taxon>Bacteria</taxon>
        <taxon>Pseudomonadati</taxon>
        <taxon>Pseudomonadota</taxon>
        <taxon>Gammaproteobacteria</taxon>
        <taxon>Lysobacterales</taxon>
        <taxon>Lysobacteraceae</taxon>
        <taxon>Stenotrophomonas</taxon>
    </lineage>
</organism>
<dbReference type="PATRIC" id="fig|336566.3.peg.1057"/>
<reference evidence="2 3" key="1">
    <citation type="submission" date="2015-05" db="EMBL/GenBank/DDBJ databases">
        <title>Genome sequencing and analysis of members of genus Stenotrophomonas.</title>
        <authorList>
            <person name="Patil P.P."/>
            <person name="Midha S."/>
            <person name="Patil P.B."/>
        </authorList>
    </citation>
    <scope>NUCLEOTIDE SEQUENCE [LARGE SCALE GENOMIC DNA]</scope>
    <source>
        <strain evidence="2 3">DSM 24757</strain>
    </source>
</reference>
<accession>A0A0R0DPP3</accession>
<proteinExistence type="predicted"/>
<protein>
    <submittedName>
        <fullName evidence="2">Uncharacterized protein</fullName>
    </submittedName>
</protein>
<dbReference type="EMBL" id="LDJM01000002">
    <property type="protein sequence ID" value="KRG79624.1"/>
    <property type="molecule type" value="Genomic_DNA"/>
</dbReference>
<feature type="chain" id="PRO_5006396061" evidence="1">
    <location>
        <begin position="27"/>
        <end position="101"/>
    </location>
</feature>
<feature type="signal peptide" evidence="1">
    <location>
        <begin position="1"/>
        <end position="26"/>
    </location>
</feature>
<dbReference type="Proteomes" id="UP000050956">
    <property type="component" value="Unassembled WGS sequence"/>
</dbReference>
<gene>
    <name evidence="2" type="ORF">ABB30_00460</name>
</gene>